<dbReference type="SUPFAM" id="SSF51735">
    <property type="entry name" value="NAD(P)-binding Rossmann-fold domains"/>
    <property type="match status" value="1"/>
</dbReference>
<reference evidence="3 4" key="1">
    <citation type="submission" date="2015-02" db="EMBL/GenBank/DDBJ databases">
        <title>Nostoc linckia genome annotation.</title>
        <authorList>
            <person name="Zhou Z."/>
        </authorList>
    </citation>
    <scope>NUCLEOTIDE SEQUENCE [LARGE SCALE GENOMIC DNA]</scope>
    <source>
        <strain evidence="4">z8</strain>
    </source>
</reference>
<dbReference type="Gene3D" id="3.90.180.10">
    <property type="entry name" value="Medium-chain alcohol dehydrogenases, catalytic domain"/>
    <property type="match status" value="1"/>
</dbReference>
<dbReference type="FunFam" id="3.40.50.720:FF:000121">
    <property type="entry name" value="Prostaglandin reductase 2"/>
    <property type="match status" value="1"/>
</dbReference>
<dbReference type="PANTHER" id="PTHR43677">
    <property type="entry name" value="SHORT-CHAIN DEHYDROGENASE/REDUCTASE"/>
    <property type="match status" value="1"/>
</dbReference>
<proteinExistence type="predicted"/>
<dbReference type="InterPro" id="IPR036291">
    <property type="entry name" value="NAD(P)-bd_dom_sf"/>
</dbReference>
<sequence>MNPKTYKKLVVKQLSRNFRAAVDIVETDFPIPAGNEVVVRNLYAGVNASDVNIAAGVYFTNTPPFDIGVEAASVVVAVGEDVQHLHIGDHVITLQIGGGYREYFAVDATQVMPVQQATPEILTVVASGMTAAIGLEVVGEVKSSDVVLVTAAAGGTGSYAVQLALLAGAHVIGTCRSHSKVEFLKQLGCHRAIDYSQENLDEVLKKEYPQGIDLVYECVGSELFDICVDNLARRGRLAIVGYISEYLSSELELVNRPRIYNKLLWKSASLRGFLFTDYLEYLPEKQSRLMELISTGKIKPAVDSTEFKGVESIVDAVEYLYSGENRGKVIVRF</sequence>
<evidence type="ECO:0000313" key="4">
    <source>
        <dbReference type="Proteomes" id="UP000222310"/>
    </source>
</evidence>
<dbReference type="PANTHER" id="PTHR43677:SF3">
    <property type="entry name" value="PROSTAGLANDIN REDUCTASE 3"/>
    <property type="match status" value="1"/>
</dbReference>
<keyword evidence="1" id="KW-0560">Oxidoreductase</keyword>
<evidence type="ECO:0000256" key="1">
    <source>
        <dbReference type="ARBA" id="ARBA00023002"/>
    </source>
</evidence>
<name>A0A9Q5Z723_NOSLI</name>
<organism evidence="3 4">
    <name type="scientific">Nostoc linckia z8</name>
    <dbReference type="NCBI Taxonomy" id="1628746"/>
    <lineage>
        <taxon>Bacteria</taxon>
        <taxon>Bacillati</taxon>
        <taxon>Cyanobacteriota</taxon>
        <taxon>Cyanophyceae</taxon>
        <taxon>Nostocales</taxon>
        <taxon>Nostocaceae</taxon>
        <taxon>Nostoc</taxon>
    </lineage>
</organism>
<dbReference type="SMART" id="SM00829">
    <property type="entry name" value="PKS_ER"/>
    <property type="match status" value="1"/>
</dbReference>
<dbReference type="InterPro" id="IPR051397">
    <property type="entry name" value="Zn-ADH-like_protein"/>
</dbReference>
<dbReference type="InterPro" id="IPR013149">
    <property type="entry name" value="ADH-like_C"/>
</dbReference>
<dbReference type="GeneID" id="57097137"/>
<dbReference type="InterPro" id="IPR020843">
    <property type="entry name" value="ER"/>
</dbReference>
<protein>
    <submittedName>
        <fullName evidence="3">Alcohol dehydrogenase</fullName>
    </submittedName>
</protein>
<dbReference type="RefSeq" id="WP_099071585.1">
    <property type="nucleotide sequence ID" value="NZ_LAHD01000119.1"/>
</dbReference>
<dbReference type="Pfam" id="PF08240">
    <property type="entry name" value="ADH_N"/>
    <property type="match status" value="1"/>
</dbReference>
<dbReference type="AlphaFoldDB" id="A0A9Q5Z723"/>
<dbReference type="InterPro" id="IPR011032">
    <property type="entry name" value="GroES-like_sf"/>
</dbReference>
<dbReference type="Pfam" id="PF00107">
    <property type="entry name" value="ADH_zinc_N"/>
    <property type="match status" value="1"/>
</dbReference>
<dbReference type="Gene3D" id="3.40.50.720">
    <property type="entry name" value="NAD(P)-binding Rossmann-like Domain"/>
    <property type="match status" value="1"/>
</dbReference>
<accession>A0A9Q5Z723</accession>
<dbReference type="Proteomes" id="UP000222310">
    <property type="component" value="Unassembled WGS sequence"/>
</dbReference>
<comment type="caution">
    <text evidence="3">The sequence shown here is derived from an EMBL/GenBank/DDBJ whole genome shotgun (WGS) entry which is preliminary data.</text>
</comment>
<gene>
    <name evidence="3" type="ORF">VF08_29295</name>
</gene>
<evidence type="ECO:0000313" key="3">
    <source>
        <dbReference type="EMBL" id="PHJ97128.1"/>
    </source>
</evidence>
<feature type="domain" description="Enoyl reductase (ER)" evidence="2">
    <location>
        <begin position="19"/>
        <end position="331"/>
    </location>
</feature>
<dbReference type="SUPFAM" id="SSF50129">
    <property type="entry name" value="GroES-like"/>
    <property type="match status" value="1"/>
</dbReference>
<evidence type="ECO:0000259" key="2">
    <source>
        <dbReference type="SMART" id="SM00829"/>
    </source>
</evidence>
<dbReference type="EMBL" id="LAHD01000119">
    <property type="protein sequence ID" value="PHJ97128.1"/>
    <property type="molecule type" value="Genomic_DNA"/>
</dbReference>
<dbReference type="InterPro" id="IPR013154">
    <property type="entry name" value="ADH-like_N"/>
</dbReference>
<dbReference type="GO" id="GO:0016491">
    <property type="term" value="F:oxidoreductase activity"/>
    <property type="evidence" value="ECO:0007669"/>
    <property type="project" value="UniProtKB-KW"/>
</dbReference>